<dbReference type="InterPro" id="IPR036318">
    <property type="entry name" value="FAD-bd_PCMH-like_sf"/>
</dbReference>
<evidence type="ECO:0000313" key="5">
    <source>
        <dbReference type="EMBL" id="OGL48229.1"/>
    </source>
</evidence>
<name>A0A1F7S385_9BACT</name>
<evidence type="ECO:0000313" key="6">
    <source>
        <dbReference type="Proteomes" id="UP000179266"/>
    </source>
</evidence>
<dbReference type="InterPro" id="IPR051312">
    <property type="entry name" value="Diverse_Substr_Oxidored"/>
</dbReference>
<dbReference type="PANTHER" id="PTHR42659:SF2">
    <property type="entry name" value="XANTHINE DEHYDROGENASE SUBUNIT C-RELATED"/>
    <property type="match status" value="1"/>
</dbReference>
<dbReference type="InterPro" id="IPR016166">
    <property type="entry name" value="FAD-bd_PCMH"/>
</dbReference>
<protein>
    <recommendedName>
        <fullName evidence="4">FAD-binding PCMH-type domain-containing protein</fullName>
    </recommendedName>
</protein>
<dbReference type="InterPro" id="IPR016169">
    <property type="entry name" value="FAD-bd_PCMH_sub2"/>
</dbReference>
<comment type="caution">
    <text evidence="5">The sequence shown here is derived from an EMBL/GenBank/DDBJ whole genome shotgun (WGS) entry which is preliminary data.</text>
</comment>
<gene>
    <name evidence="5" type="ORF">A2161_07610</name>
</gene>
<dbReference type="EMBL" id="MGDD01000043">
    <property type="protein sequence ID" value="OGL48229.1"/>
    <property type="molecule type" value="Genomic_DNA"/>
</dbReference>
<keyword evidence="1" id="KW-0285">Flavoprotein</keyword>
<dbReference type="Gene3D" id="3.30.465.10">
    <property type="match status" value="1"/>
</dbReference>
<evidence type="ECO:0000256" key="2">
    <source>
        <dbReference type="ARBA" id="ARBA00022827"/>
    </source>
</evidence>
<keyword evidence="2" id="KW-0274">FAD</keyword>
<dbReference type="PROSITE" id="PS51387">
    <property type="entry name" value="FAD_PCMH"/>
    <property type="match status" value="1"/>
</dbReference>
<dbReference type="Gene3D" id="3.30.43.10">
    <property type="entry name" value="Uridine Diphospho-n-acetylenolpyruvylglucosamine Reductase, domain 2"/>
    <property type="match status" value="1"/>
</dbReference>
<reference evidence="5 6" key="1">
    <citation type="journal article" date="2016" name="Nat. Commun.">
        <title>Thousands of microbial genomes shed light on interconnected biogeochemical processes in an aquifer system.</title>
        <authorList>
            <person name="Anantharaman K."/>
            <person name="Brown C.T."/>
            <person name="Hug L.A."/>
            <person name="Sharon I."/>
            <person name="Castelle C.J."/>
            <person name="Probst A.J."/>
            <person name="Thomas B.C."/>
            <person name="Singh A."/>
            <person name="Wilkins M.J."/>
            <person name="Karaoz U."/>
            <person name="Brodie E.L."/>
            <person name="Williams K.H."/>
            <person name="Hubbard S.S."/>
            <person name="Banfield J.F."/>
        </authorList>
    </citation>
    <scope>NUCLEOTIDE SEQUENCE [LARGE SCALE GENOMIC DNA]</scope>
</reference>
<dbReference type="Gene3D" id="3.30.390.50">
    <property type="entry name" value="CO dehydrogenase flavoprotein, C-terminal domain"/>
    <property type="match status" value="1"/>
</dbReference>
<keyword evidence="3" id="KW-0560">Oxidoreductase</keyword>
<evidence type="ECO:0000259" key="4">
    <source>
        <dbReference type="PROSITE" id="PS51387"/>
    </source>
</evidence>
<dbReference type="InterPro" id="IPR005107">
    <property type="entry name" value="CO_DH_flav_C"/>
</dbReference>
<accession>A0A1F7S385</accession>
<dbReference type="PANTHER" id="PTHR42659">
    <property type="entry name" value="XANTHINE DEHYDROGENASE SUBUNIT C-RELATED"/>
    <property type="match status" value="1"/>
</dbReference>
<dbReference type="InterPro" id="IPR002346">
    <property type="entry name" value="Mopterin_DH_FAD-bd"/>
</dbReference>
<evidence type="ECO:0000256" key="1">
    <source>
        <dbReference type="ARBA" id="ARBA00022630"/>
    </source>
</evidence>
<dbReference type="Proteomes" id="UP000179266">
    <property type="component" value="Unassembled WGS sequence"/>
</dbReference>
<dbReference type="InterPro" id="IPR036683">
    <property type="entry name" value="CO_DH_flav_C_dom_sf"/>
</dbReference>
<dbReference type="AlphaFoldDB" id="A0A1F7S385"/>
<dbReference type="SUPFAM" id="SSF55447">
    <property type="entry name" value="CO dehydrogenase flavoprotein C-terminal domain-like"/>
    <property type="match status" value="1"/>
</dbReference>
<proteinExistence type="predicted"/>
<dbReference type="GO" id="GO:0071949">
    <property type="term" value="F:FAD binding"/>
    <property type="evidence" value="ECO:0007669"/>
    <property type="project" value="InterPro"/>
</dbReference>
<dbReference type="Pfam" id="PF00941">
    <property type="entry name" value="FAD_binding_5"/>
    <property type="match status" value="1"/>
</dbReference>
<evidence type="ECO:0000256" key="3">
    <source>
        <dbReference type="ARBA" id="ARBA00023002"/>
    </source>
</evidence>
<organism evidence="5 6">
    <name type="scientific">Candidatus Schekmanbacteria bacterium RBG_13_48_7</name>
    <dbReference type="NCBI Taxonomy" id="1817878"/>
    <lineage>
        <taxon>Bacteria</taxon>
        <taxon>Candidatus Schekmaniibacteriota</taxon>
    </lineage>
</organism>
<dbReference type="SUPFAM" id="SSF56176">
    <property type="entry name" value="FAD-binding/transporter-associated domain-like"/>
    <property type="match status" value="1"/>
</dbReference>
<dbReference type="Pfam" id="PF03450">
    <property type="entry name" value="CO_deh_flav_C"/>
    <property type="match status" value="1"/>
</dbReference>
<sequence>MNEIEYFNPTKLREALKLLSRYKEKAAILAGGTELVVDMKSGKRKPQVIINIKNIDSLKSIIFSKNKVKIGPLVTIAEIEDNPDLNEKIPVLCKAASVIGSRQIRNIATIGGNIANASPCADMVPPLIALDARVKLHSEKDTRDILLEDFFLGPGETVAGFNKILGDIEVDIPGPNTRIAHQFITLRRAMDVTIASIVVRIDLTSKGIKKPKIVMGAVAPTPTRSLKGELLLHNKAPAQVDINGVAATAAAECKPISDVRASAEYRREMVRVLTKKALEEVLL</sequence>
<dbReference type="SMART" id="SM01092">
    <property type="entry name" value="CO_deh_flav_C"/>
    <property type="match status" value="1"/>
</dbReference>
<dbReference type="InterPro" id="IPR016167">
    <property type="entry name" value="FAD-bd_PCMH_sub1"/>
</dbReference>
<dbReference type="GO" id="GO:0016491">
    <property type="term" value="F:oxidoreductase activity"/>
    <property type="evidence" value="ECO:0007669"/>
    <property type="project" value="UniProtKB-KW"/>
</dbReference>
<feature type="domain" description="FAD-binding PCMH-type" evidence="4">
    <location>
        <begin position="1"/>
        <end position="175"/>
    </location>
</feature>